<sequence>MALPLNDPDAVREKGSLEGSGQVTPVDKPEQAPPIPANEPPNGGLRAWLQVVGSFFLFFNTWGIVNSFGVFQTYYATDMLTHESESNISWVGSVQAFLLLIIGVGTGPLFDAGFFNILLWTGSFLVTFGMFMTSLCTKYWQVVLAQGITVGLGSGCLFIPSVAIVSTYFTTKKSFATGIAASGSSLGGVLYPIIFTRLQPQIGFGWATRVVAFIVLGTMAVSVAVMRVRVLPAQKRALLELSAFREAPFFAFSLAELLGFMGLYIPFFYLQSFAIEKSIMSSELGFYMLSILNAASAFGRIIPNFLADKTGPLNILVPCTAISALLAFCWIAIDSTAGVVVFAVLYGFFSGTFVSLPPTTVVSLSPSLAVVGTRMGMSFSFAGFGILIGNPVAGAILNHGGWLGVQLYCAVCVVAAAILCVIARLTKTSKLAAKA</sequence>
<dbReference type="CDD" id="cd17352">
    <property type="entry name" value="MFS_MCT_SLC16"/>
    <property type="match status" value="1"/>
</dbReference>
<keyword evidence="4" id="KW-1133">Transmembrane helix</keyword>
<gene>
    <name evidence="6" type="ORF">B0J12DRAFT_704439</name>
</gene>
<comment type="subcellular location">
    <subcellularLocation>
        <location evidence="1">Membrane</location>
        <topology evidence="1">Multi-pass membrane protein</topology>
    </subcellularLocation>
</comment>
<accession>A0ABQ8FV51</accession>
<comment type="caution">
    <text evidence="6">The sequence shown here is derived from an EMBL/GenBank/DDBJ whole genome shotgun (WGS) entry which is preliminary data.</text>
</comment>
<feature type="region of interest" description="Disordered" evidence="3">
    <location>
        <begin position="1"/>
        <end position="39"/>
    </location>
</feature>
<dbReference type="Gene3D" id="1.20.1250.20">
    <property type="entry name" value="MFS general substrate transporter like domains"/>
    <property type="match status" value="2"/>
</dbReference>
<feature type="domain" description="Major facilitator superfamily (MFS) profile" evidence="5">
    <location>
        <begin position="46"/>
        <end position="427"/>
    </location>
</feature>
<proteinExistence type="inferred from homology"/>
<keyword evidence="7" id="KW-1185">Reference proteome</keyword>
<feature type="transmembrane region" description="Helical" evidence="4">
    <location>
        <begin position="376"/>
        <end position="397"/>
    </location>
</feature>
<evidence type="ECO:0000313" key="7">
    <source>
        <dbReference type="Proteomes" id="UP000774617"/>
    </source>
</evidence>
<evidence type="ECO:0000256" key="1">
    <source>
        <dbReference type="ARBA" id="ARBA00004141"/>
    </source>
</evidence>
<evidence type="ECO:0000256" key="4">
    <source>
        <dbReference type="SAM" id="Phobius"/>
    </source>
</evidence>
<protein>
    <submittedName>
        <fullName evidence="6">Major facilitator superfamily domain-containing protein</fullName>
    </submittedName>
</protein>
<evidence type="ECO:0000259" key="5">
    <source>
        <dbReference type="PROSITE" id="PS50850"/>
    </source>
</evidence>
<evidence type="ECO:0000256" key="2">
    <source>
        <dbReference type="ARBA" id="ARBA00006727"/>
    </source>
</evidence>
<feature type="transmembrane region" description="Helical" evidence="4">
    <location>
        <begin position="117"/>
        <end position="140"/>
    </location>
</feature>
<feature type="transmembrane region" description="Helical" evidence="4">
    <location>
        <begin position="206"/>
        <end position="228"/>
    </location>
</feature>
<dbReference type="SUPFAM" id="SSF103473">
    <property type="entry name" value="MFS general substrate transporter"/>
    <property type="match status" value="1"/>
</dbReference>
<dbReference type="Pfam" id="PF07690">
    <property type="entry name" value="MFS_1"/>
    <property type="match status" value="1"/>
</dbReference>
<feature type="transmembrane region" description="Helical" evidence="4">
    <location>
        <begin position="403"/>
        <end position="425"/>
    </location>
</feature>
<dbReference type="EMBL" id="JAGTJR010000048">
    <property type="protein sequence ID" value="KAH7028570.1"/>
    <property type="molecule type" value="Genomic_DNA"/>
</dbReference>
<feature type="transmembrane region" description="Helical" evidence="4">
    <location>
        <begin position="175"/>
        <end position="194"/>
    </location>
</feature>
<feature type="transmembrane region" description="Helical" evidence="4">
    <location>
        <begin position="284"/>
        <end position="303"/>
    </location>
</feature>
<name>A0ABQ8FV51_9PEZI</name>
<dbReference type="PROSITE" id="PS50850">
    <property type="entry name" value="MFS"/>
    <property type="match status" value="1"/>
</dbReference>
<evidence type="ECO:0000313" key="6">
    <source>
        <dbReference type="EMBL" id="KAH7028570.1"/>
    </source>
</evidence>
<dbReference type="PANTHER" id="PTHR11360">
    <property type="entry name" value="MONOCARBOXYLATE TRANSPORTER"/>
    <property type="match status" value="1"/>
</dbReference>
<organism evidence="6 7">
    <name type="scientific">Macrophomina phaseolina</name>
    <dbReference type="NCBI Taxonomy" id="35725"/>
    <lineage>
        <taxon>Eukaryota</taxon>
        <taxon>Fungi</taxon>
        <taxon>Dikarya</taxon>
        <taxon>Ascomycota</taxon>
        <taxon>Pezizomycotina</taxon>
        <taxon>Dothideomycetes</taxon>
        <taxon>Dothideomycetes incertae sedis</taxon>
        <taxon>Botryosphaeriales</taxon>
        <taxon>Botryosphaeriaceae</taxon>
        <taxon>Macrophomina</taxon>
    </lineage>
</organism>
<dbReference type="InterPro" id="IPR020846">
    <property type="entry name" value="MFS_dom"/>
</dbReference>
<feature type="transmembrane region" description="Helical" evidence="4">
    <location>
        <begin position="339"/>
        <end position="364"/>
    </location>
</feature>
<dbReference type="InterPro" id="IPR036259">
    <property type="entry name" value="MFS_trans_sf"/>
</dbReference>
<feature type="transmembrane region" description="Helical" evidence="4">
    <location>
        <begin position="88"/>
        <end position="110"/>
    </location>
</feature>
<feature type="transmembrane region" description="Helical" evidence="4">
    <location>
        <begin position="55"/>
        <end position="76"/>
    </location>
</feature>
<feature type="transmembrane region" description="Helical" evidence="4">
    <location>
        <begin position="315"/>
        <end position="333"/>
    </location>
</feature>
<dbReference type="Proteomes" id="UP000774617">
    <property type="component" value="Unassembled WGS sequence"/>
</dbReference>
<dbReference type="InterPro" id="IPR011701">
    <property type="entry name" value="MFS"/>
</dbReference>
<dbReference type="PANTHER" id="PTHR11360:SF234">
    <property type="entry name" value="MFS-TYPE TRANSPORTER DBAD-RELATED"/>
    <property type="match status" value="1"/>
</dbReference>
<reference evidence="6 7" key="1">
    <citation type="journal article" date="2021" name="Nat. Commun.">
        <title>Genetic determinants of endophytism in the Arabidopsis root mycobiome.</title>
        <authorList>
            <person name="Mesny F."/>
            <person name="Miyauchi S."/>
            <person name="Thiergart T."/>
            <person name="Pickel B."/>
            <person name="Atanasova L."/>
            <person name="Karlsson M."/>
            <person name="Huettel B."/>
            <person name="Barry K.W."/>
            <person name="Haridas S."/>
            <person name="Chen C."/>
            <person name="Bauer D."/>
            <person name="Andreopoulos W."/>
            <person name="Pangilinan J."/>
            <person name="LaButti K."/>
            <person name="Riley R."/>
            <person name="Lipzen A."/>
            <person name="Clum A."/>
            <person name="Drula E."/>
            <person name="Henrissat B."/>
            <person name="Kohler A."/>
            <person name="Grigoriev I.V."/>
            <person name="Martin F.M."/>
            <person name="Hacquard S."/>
        </authorList>
    </citation>
    <scope>NUCLEOTIDE SEQUENCE [LARGE SCALE GENOMIC DNA]</scope>
    <source>
        <strain evidence="6 7">MPI-SDFR-AT-0080</strain>
    </source>
</reference>
<comment type="similarity">
    <text evidence="2">Belongs to the major facilitator superfamily. Monocarboxylate porter (TC 2.A.1.13) family.</text>
</comment>
<keyword evidence="4" id="KW-0812">Transmembrane</keyword>
<feature type="transmembrane region" description="Helical" evidence="4">
    <location>
        <begin position="146"/>
        <end position="168"/>
    </location>
</feature>
<evidence type="ECO:0000256" key="3">
    <source>
        <dbReference type="SAM" id="MobiDB-lite"/>
    </source>
</evidence>
<feature type="transmembrane region" description="Helical" evidence="4">
    <location>
        <begin position="249"/>
        <end position="269"/>
    </location>
</feature>
<keyword evidence="4" id="KW-0472">Membrane</keyword>
<dbReference type="InterPro" id="IPR050327">
    <property type="entry name" value="Proton-linked_MCT"/>
</dbReference>